<dbReference type="EMBL" id="JBHSBA010000006">
    <property type="protein sequence ID" value="MFC4126148.1"/>
    <property type="molecule type" value="Genomic_DNA"/>
</dbReference>
<feature type="transmembrane region" description="Helical" evidence="1">
    <location>
        <begin position="392"/>
        <end position="412"/>
    </location>
</feature>
<feature type="transmembrane region" description="Helical" evidence="1">
    <location>
        <begin position="203"/>
        <end position="224"/>
    </location>
</feature>
<protein>
    <submittedName>
        <fullName evidence="2">Uncharacterized protein</fullName>
    </submittedName>
</protein>
<dbReference type="Proteomes" id="UP001595767">
    <property type="component" value="Unassembled WGS sequence"/>
</dbReference>
<keyword evidence="1" id="KW-0472">Membrane</keyword>
<feature type="transmembrane region" description="Helical" evidence="1">
    <location>
        <begin position="133"/>
        <end position="152"/>
    </location>
</feature>
<feature type="transmembrane region" description="Helical" evidence="1">
    <location>
        <begin position="329"/>
        <end position="345"/>
    </location>
</feature>
<feature type="transmembrane region" description="Helical" evidence="1">
    <location>
        <begin position="7"/>
        <end position="28"/>
    </location>
</feature>
<reference evidence="3" key="1">
    <citation type="journal article" date="2019" name="Int. J. Syst. Evol. Microbiol.">
        <title>The Global Catalogue of Microorganisms (GCM) 10K type strain sequencing project: providing services to taxonomists for standard genome sequencing and annotation.</title>
        <authorList>
            <consortium name="The Broad Institute Genomics Platform"/>
            <consortium name="The Broad Institute Genome Sequencing Center for Infectious Disease"/>
            <person name="Wu L."/>
            <person name="Ma J."/>
        </authorList>
    </citation>
    <scope>NUCLEOTIDE SEQUENCE [LARGE SCALE GENOMIC DNA]</scope>
    <source>
        <strain evidence="3">CGMCC 4.7204</strain>
    </source>
</reference>
<evidence type="ECO:0000313" key="3">
    <source>
        <dbReference type="Proteomes" id="UP001595767"/>
    </source>
</evidence>
<proteinExistence type="predicted"/>
<comment type="caution">
    <text evidence="2">The sequence shown here is derived from an EMBL/GenBank/DDBJ whole genome shotgun (WGS) entry which is preliminary data.</text>
</comment>
<organism evidence="2 3">
    <name type="scientific">Nocardia rhizosphaerae</name>
    <dbReference type="NCBI Taxonomy" id="1691571"/>
    <lineage>
        <taxon>Bacteria</taxon>
        <taxon>Bacillati</taxon>
        <taxon>Actinomycetota</taxon>
        <taxon>Actinomycetes</taxon>
        <taxon>Mycobacteriales</taxon>
        <taxon>Nocardiaceae</taxon>
        <taxon>Nocardia</taxon>
    </lineage>
</organism>
<accession>A0ABV8L630</accession>
<evidence type="ECO:0000256" key="1">
    <source>
        <dbReference type="SAM" id="Phobius"/>
    </source>
</evidence>
<dbReference type="RefSeq" id="WP_378551124.1">
    <property type="nucleotide sequence ID" value="NZ_JBHSBA010000006.1"/>
</dbReference>
<gene>
    <name evidence="2" type="ORF">ACFOW8_14525</name>
</gene>
<feature type="transmembrane region" description="Helical" evidence="1">
    <location>
        <begin position="74"/>
        <end position="93"/>
    </location>
</feature>
<name>A0ABV8L630_9NOCA</name>
<feature type="transmembrane region" description="Helical" evidence="1">
    <location>
        <begin position="307"/>
        <end position="323"/>
    </location>
</feature>
<keyword evidence="1" id="KW-0812">Transmembrane</keyword>
<keyword evidence="1" id="KW-1133">Transmembrane helix</keyword>
<feature type="transmembrane region" description="Helical" evidence="1">
    <location>
        <begin position="236"/>
        <end position="255"/>
    </location>
</feature>
<feature type="transmembrane region" description="Helical" evidence="1">
    <location>
        <begin position="108"/>
        <end position="126"/>
    </location>
</feature>
<sequence>MPRFGDGLDAVTAFTGAAVAGMSLFLPFTYAAEDAIDSPYQVTSLVNSVPRAAALGLIVAVVLAVMVRPVRAPGLVWLTATCGALALGINHVIGNAVTSANVLTTQNYLDSLFGGVVFGALGICALRRRWSAFGFGLGAVTVFVYGEVVAVFTSNTSSLADKAVHTPTWLIAVAIVCLIANTLRHRHGVMLPAVPRLAADLPITPIVATTVLALSLLLATEWLAREFDGRRSNGGQIAIAVAVTILAALVAALLLPGRDGTGLLLAVSVAATADSLSDATNLGWSILLVFGAASAGILTGLRWSKPAAVLLGAAAVCVLALVAERLPLAWGLGAVSVSALAGYTFGATRVSYLPSAVLALGALYLPSILWSIPTRLRQWPSGATPVSEDTPAAAALAITAGAGAAIALLYRIRPRAEAAAR</sequence>
<feature type="transmembrane region" description="Helical" evidence="1">
    <location>
        <begin position="282"/>
        <end position="300"/>
    </location>
</feature>
<feature type="transmembrane region" description="Helical" evidence="1">
    <location>
        <begin position="352"/>
        <end position="372"/>
    </location>
</feature>
<evidence type="ECO:0000313" key="2">
    <source>
        <dbReference type="EMBL" id="MFC4126148.1"/>
    </source>
</evidence>
<feature type="transmembrane region" description="Helical" evidence="1">
    <location>
        <begin position="48"/>
        <end position="67"/>
    </location>
</feature>
<keyword evidence="3" id="KW-1185">Reference proteome</keyword>
<feature type="transmembrane region" description="Helical" evidence="1">
    <location>
        <begin position="164"/>
        <end position="183"/>
    </location>
</feature>